<comment type="catalytic activity">
    <reaction evidence="1">
        <text>All bonds known to be hydrolyzed by this endopeptidase have arginine in P1 and an acidic residue in P4. P6 is often occupied by an acidic residue or by a hydroxy-amino-acid residue, the phosphorylation of which enhances cleavage.</text>
        <dbReference type="EC" id="3.4.22.49"/>
    </reaction>
</comment>
<dbReference type="Proteomes" id="UP001138500">
    <property type="component" value="Unassembled WGS sequence"/>
</dbReference>
<feature type="region of interest" description="Disordered" evidence="6">
    <location>
        <begin position="1944"/>
        <end position="2004"/>
    </location>
</feature>
<dbReference type="GO" id="GO:0005634">
    <property type="term" value="C:nucleus"/>
    <property type="evidence" value="ECO:0007669"/>
    <property type="project" value="InterPro"/>
</dbReference>
<dbReference type="OrthoDB" id="10255632at2759"/>
<dbReference type="GO" id="GO:0006508">
    <property type="term" value="P:proteolysis"/>
    <property type="evidence" value="ECO:0007669"/>
    <property type="project" value="InterPro"/>
</dbReference>
<dbReference type="SMART" id="SM00361">
    <property type="entry name" value="RRM_1"/>
    <property type="match status" value="1"/>
</dbReference>
<evidence type="ECO:0000313" key="9">
    <source>
        <dbReference type="EMBL" id="KAH9841226.1"/>
    </source>
</evidence>
<evidence type="ECO:0000256" key="3">
    <source>
        <dbReference type="ARBA" id="ARBA00022801"/>
    </source>
</evidence>
<dbReference type="GO" id="GO:0005737">
    <property type="term" value="C:cytoplasm"/>
    <property type="evidence" value="ECO:0007669"/>
    <property type="project" value="TreeGrafter"/>
</dbReference>
<evidence type="ECO:0000259" key="8">
    <source>
        <dbReference type="PROSITE" id="PS51700"/>
    </source>
</evidence>
<keyword evidence="5" id="KW-0694">RNA-binding</keyword>
<feature type="compositionally biased region" description="Basic and acidic residues" evidence="6">
    <location>
        <begin position="2240"/>
        <end position="2291"/>
    </location>
</feature>
<dbReference type="InterPro" id="IPR035979">
    <property type="entry name" value="RBD_domain_sf"/>
</dbReference>
<evidence type="ECO:0000256" key="6">
    <source>
        <dbReference type="SAM" id="MobiDB-lite"/>
    </source>
</evidence>
<feature type="compositionally biased region" description="Low complexity" evidence="6">
    <location>
        <begin position="39"/>
        <end position="61"/>
    </location>
</feature>
<dbReference type="EMBL" id="RIBY02000524">
    <property type="protein sequence ID" value="KAH9841226.1"/>
    <property type="molecule type" value="Genomic_DNA"/>
</dbReference>
<dbReference type="InterPro" id="IPR005314">
    <property type="entry name" value="Peptidase_C50"/>
</dbReference>
<keyword evidence="4" id="KW-0159">Chromosome partition</keyword>
<dbReference type="GO" id="GO:0004197">
    <property type="term" value="F:cysteine-type endopeptidase activity"/>
    <property type="evidence" value="ECO:0007669"/>
    <property type="project" value="InterPro"/>
</dbReference>
<dbReference type="Pfam" id="PF03568">
    <property type="entry name" value="Separin_C"/>
    <property type="match status" value="1"/>
</dbReference>
<feature type="region of interest" description="Disordered" evidence="6">
    <location>
        <begin position="2179"/>
        <end position="2338"/>
    </location>
</feature>
<feature type="region of interest" description="Disordered" evidence="6">
    <location>
        <begin position="105"/>
        <end position="161"/>
    </location>
</feature>
<dbReference type="Pfam" id="PF00076">
    <property type="entry name" value="RRM_1"/>
    <property type="match status" value="1"/>
</dbReference>
<evidence type="ECO:0000256" key="2">
    <source>
        <dbReference type="ARBA" id="ARBA00012489"/>
    </source>
</evidence>
<evidence type="ECO:0000313" key="10">
    <source>
        <dbReference type="Proteomes" id="UP001138500"/>
    </source>
</evidence>
<feature type="compositionally biased region" description="Polar residues" evidence="6">
    <location>
        <begin position="117"/>
        <end position="131"/>
    </location>
</feature>
<feature type="compositionally biased region" description="Pro residues" evidence="6">
    <location>
        <begin position="2201"/>
        <end position="2221"/>
    </location>
</feature>
<reference evidence="9 10" key="2">
    <citation type="journal article" date="2021" name="Curr. Genet.">
        <title>Genetic response to nitrogen starvation in the aggressive Eucalyptus foliar pathogen Teratosphaeria destructans.</title>
        <authorList>
            <person name="Havenga M."/>
            <person name="Wingfield B.D."/>
            <person name="Wingfield M.J."/>
            <person name="Dreyer L.L."/>
            <person name="Roets F."/>
            <person name="Aylward J."/>
        </authorList>
    </citation>
    <scope>NUCLEOTIDE SEQUENCE [LARGE SCALE GENOMIC DNA]</scope>
    <source>
        <strain evidence="9">CMW44962</strain>
    </source>
</reference>
<dbReference type="GO" id="GO:0003723">
    <property type="term" value="F:RNA binding"/>
    <property type="evidence" value="ECO:0007669"/>
    <property type="project" value="UniProtKB-UniRule"/>
</dbReference>
<feature type="compositionally biased region" description="Low complexity" evidence="6">
    <location>
        <begin position="2312"/>
        <end position="2328"/>
    </location>
</feature>
<name>A0A9W7W5F7_9PEZI</name>
<dbReference type="InterPro" id="IPR003954">
    <property type="entry name" value="RRM_euk-type"/>
</dbReference>
<feature type="compositionally biased region" description="Basic residues" evidence="6">
    <location>
        <begin position="1206"/>
        <end position="1227"/>
    </location>
</feature>
<dbReference type="InterPro" id="IPR000504">
    <property type="entry name" value="RRM_dom"/>
</dbReference>
<comment type="caution">
    <text evidence="9">The sequence shown here is derived from an EMBL/GenBank/DDBJ whole genome shotgun (WGS) entry which is preliminary data.</text>
</comment>
<dbReference type="Gene3D" id="3.30.70.330">
    <property type="match status" value="1"/>
</dbReference>
<dbReference type="SUPFAM" id="SSF54928">
    <property type="entry name" value="RNA-binding domain, RBD"/>
    <property type="match status" value="1"/>
</dbReference>
<dbReference type="SUPFAM" id="SSF48452">
    <property type="entry name" value="TPR-like"/>
    <property type="match status" value="1"/>
</dbReference>
<proteinExistence type="predicted"/>
<evidence type="ECO:0000256" key="5">
    <source>
        <dbReference type="PROSITE-ProRule" id="PRU00176"/>
    </source>
</evidence>
<dbReference type="GO" id="GO:0051307">
    <property type="term" value="P:meiotic chromosome separation"/>
    <property type="evidence" value="ECO:0007669"/>
    <property type="project" value="TreeGrafter"/>
</dbReference>
<feature type="domain" description="RRM" evidence="7">
    <location>
        <begin position="2107"/>
        <end position="2185"/>
    </location>
</feature>
<feature type="compositionally biased region" description="Basic and acidic residues" evidence="6">
    <location>
        <begin position="2329"/>
        <end position="2338"/>
    </location>
</feature>
<dbReference type="GO" id="GO:0072686">
    <property type="term" value="C:mitotic spindle"/>
    <property type="evidence" value="ECO:0007669"/>
    <property type="project" value="TreeGrafter"/>
</dbReference>
<dbReference type="GO" id="GO:0044732">
    <property type="term" value="C:mitotic spindle pole body"/>
    <property type="evidence" value="ECO:0007669"/>
    <property type="project" value="TreeGrafter"/>
</dbReference>
<sequence>MKSEVEVVGSALSDGTASESTLKTLQSLLGVQDSAQKPTSSLPSRTITSSSGLTSRGSSKTVSKNANTPGIVVKQDDNSYLSPKSKQAFATEVINISLKVLTNAAKTRQDSSRDGSSHPTPSATPNTSSRIQRALQPRSGNATPSPKKPKSHKEVSKRIAQANATAEPAALNVTAECAWLAFQYLLAVDTKASCSKENPKWQLENGVLALTGRLISLRFNTLAIKGLKLMKCRLSAAVGDKPVALPSRQPVRPNSISQPERSTLAALLQLPSALLQRPDILGLAVSYQQLVLRIIALTRKPTAIEALFDAISLSTASSPANIIVAHGRALGDHDKAAKQLESLVSIILSLCPSVSSANDTLAADVKISVLPEAAFKLQTIALSTRQMWWKIAGHHADLAKELHGPFLKCLTAFVRRCHSSCRAYEIAKDAYTTLCIGSRDVDDGIQFEICRLICSLAEAITMQAEVSEWVARMNKYCRHLDTQHSRAVAALAEQIRIQVLLLKEGRDNSLPETAIDDLSVRLKTSLSGHGCDYDFLLLSLSRLLGSLNPSRHGNLDDAKLKTLIAAAAGFAQRYARSYPGRNAEQALTIVLCALKYSKTAEDFDCWLSKDAARLLLDERTLDSLAEAVYSKPLTAAWTTSRNAIALGRVLRALLLKAIRARADDTFFDDENLRDAARAGLLEWQLTYAMELAARTKYHDRLRGCIAKMLLVLSQLYVANKYPIRRARVATCAFQLRSSHPGLLPPHVLKAWQAEISLDDAQLCEDEGLRVYLPDVKACLTVTKAFCRGPPSVESLIPALRAWQSILTDSDTAGGFHERIDECSRLWSVLCSVADYVAVTGDSAKIATLRMLEVLSDRMGSSHQQAVTAVGLAHAYVEIGHAEKAKLVLTHVKGRVHQEGVPLLAQLLLQIGLADCALATDNPEAAQDHLAKAQTLRADLPPESIPREDRRVYEVLHVKAYLVKSELERISGAAHEALDAAKHAVRLANGIWAALERANGCEESLARPESVEAEATEVQRLTTGVSKLQLSTPKDEVKSHECANPSDRGAAFWSIFPLMCRALHQLSDLYAHHGLFGDADTYSKRAIVLAEKVGASTTLCQALCHRCRLLVLADELQEAELCLTKAEEIDVTTSPLRDAERRSARAVLLAKESEYTQSIQMYEQAVGLVDYACSPMWIAKLETMESDDEVLADQTQGTKSIDILLPKRPKSSKSARAPAKRSAVKKTAVRATEPTGTTVPPDAGKREDGEVYMLAKRRTNIMLDRALLCLQSAAAGGRADPSNEVFSTAVGSLRHQRVQFHTLMHQASTALQSDLSFNMLPESTIAFPAFARPSRRSSLPGRPRSSLLSLPSTGQTVAKGVSKASARKAREIEGFLAILKAAKDCISQDSVSLRGSIATLDMHRCGSMQSNASMLLSAATLKYPNEHLHPTRQALEIELPRMHAWQCEASTLHVDEASGTCSAPFAWPQTLTAAEHQALTAATFQQQYVDILPSTWTAVSMALNEDCTELYAIRYRSGQSPLILRLPFARHRQDEEEQEAFDYNCGKAELKDIIQASDYTCHSAGNLEGKGAKSNWWSEREALDRRLHELLINMENIWVGGFKGIFSRRRRYSDLLARFRQTFDDILARHLPSRRAVKGRQTPRALDNKVLELFIGLGPDSDGTVDMDEPLADLLYFVVDMLQFSGEQNAYDEIDFDSMAVDVLDALRSYHDALPGDEANGHLILVLDRRLQAFPWESMPCLEGASVSRVGSMQSLRERVVAMQRQHPGAQDQGLYQVSRKAGTYILNPSRDLKGTETMLSPSLDLLSADEGSWTCMVQQAPNESEFSQALSESSILLYFGHGSGSQYIRPRKIKKLDRCSEVVWLMGCSSGAVKEYGELEPFAVPLAYLMAGMKHTSLTGADSEDNQAAEGKCMAVVATLWDVTDKDIDRFSLAMGEAWGLFEPSEDSKLPPRTPRRRNAQMAAGSSPQKVPKTPKVSKTPAKASARSRSVSRPRQGDDGRKKSLVEAVARSRDACYLRYLNGAAPVVYGVPVYLATMADMDTYNDEPRQFEDDRDYPQDRNRSRSPDRGDRGGDDRVRDEPTNGRDDRGPPPERNGDGDHSVNPGSNLFVTGIHPRLTEEEISRLFEKYGQVEKCNIMRDPHTRESRGFGFVKMVTAEEADAAKDGLQGEVYEGRTLSIEKARRARPRTPTPGKYFGPPKRGPPPSIPYDPFSYDPPPSFNYPYCPDEPPRRGGCGGGYRDRYDDRGGYGKRDDHRGGYRDRYDDRGGYRGRDDYPPRDRYREDRYERRGGGGGGGYGGYDRAPRGPPPEAAGYGARDAAAGDVPPARYDDRPRRYD</sequence>
<feature type="region of interest" description="Disordered" evidence="6">
    <location>
        <begin position="2046"/>
        <end position="2111"/>
    </location>
</feature>
<dbReference type="PANTHER" id="PTHR12792:SF0">
    <property type="entry name" value="SEPARIN"/>
    <property type="match status" value="1"/>
</dbReference>
<dbReference type="PROSITE" id="PS50102">
    <property type="entry name" value="RRM"/>
    <property type="match status" value="1"/>
</dbReference>
<keyword evidence="3" id="KW-0378">Hydrolase</keyword>
<dbReference type="InterPro" id="IPR030397">
    <property type="entry name" value="SEPARIN_core_dom"/>
</dbReference>
<dbReference type="SMART" id="SM00360">
    <property type="entry name" value="RRM"/>
    <property type="match status" value="1"/>
</dbReference>
<reference evidence="9 10" key="1">
    <citation type="journal article" date="2018" name="IMA Fungus">
        <title>IMA Genome-F 10: Nine draft genome sequences of Claviceps purpurea s.lat., including C. arundinis, C. humidiphila, and C. cf. spartinae, pseudomolecules for the pitch canker pathogen Fusarium circinatum, draft genome of Davidsoniella eucalypti, Grosmannia galeiformis, Quambalaria eucalypti, and Teratosphaeria destructans.</title>
        <authorList>
            <person name="Wingfield B.D."/>
            <person name="Liu M."/>
            <person name="Nguyen H.D."/>
            <person name="Lane F.A."/>
            <person name="Morgan S.W."/>
            <person name="De Vos L."/>
            <person name="Wilken P.M."/>
            <person name="Duong T.A."/>
            <person name="Aylward J."/>
            <person name="Coetzee M.P."/>
            <person name="Dadej K."/>
            <person name="De Beer Z.W."/>
            <person name="Findlay W."/>
            <person name="Havenga M."/>
            <person name="Kolarik M."/>
            <person name="Menzies J.G."/>
            <person name="Naidoo K."/>
            <person name="Pochopski O."/>
            <person name="Shoukouhi P."/>
            <person name="Santana Q.C."/>
            <person name="Seifert K.A."/>
            <person name="Soal N."/>
            <person name="Steenkamp E.T."/>
            <person name="Tatham C.T."/>
            <person name="van der Nest M.A."/>
            <person name="Wingfield M.J."/>
        </authorList>
    </citation>
    <scope>NUCLEOTIDE SEQUENCE [LARGE SCALE GENOMIC DNA]</scope>
    <source>
        <strain evidence="9">CMW44962</strain>
    </source>
</reference>
<evidence type="ECO:0000256" key="1">
    <source>
        <dbReference type="ARBA" id="ARBA00000451"/>
    </source>
</evidence>
<protein>
    <recommendedName>
        <fullName evidence="2">separase</fullName>
        <ecNumber evidence="2">3.4.22.49</ecNumber>
    </recommendedName>
</protein>
<dbReference type="InterPro" id="IPR011990">
    <property type="entry name" value="TPR-like_helical_dom_sf"/>
</dbReference>
<accession>A0A9W7W5F7</accession>
<feature type="region of interest" description="Disordered" evidence="6">
    <location>
        <begin position="33"/>
        <end position="78"/>
    </location>
</feature>
<dbReference type="CDD" id="cd00590">
    <property type="entry name" value="RRM_SF"/>
    <property type="match status" value="1"/>
</dbReference>
<feature type="compositionally biased region" description="Basic and acidic residues" evidence="6">
    <location>
        <begin position="2046"/>
        <end position="2101"/>
    </location>
</feature>
<dbReference type="InterPro" id="IPR012677">
    <property type="entry name" value="Nucleotide-bd_a/b_plait_sf"/>
</dbReference>
<gene>
    <name evidence="9" type="ORF">Tdes44962_MAKER07838</name>
</gene>
<keyword evidence="10" id="KW-1185">Reference proteome</keyword>
<feature type="compositionally biased region" description="Basic and acidic residues" evidence="6">
    <location>
        <begin position="107"/>
        <end position="116"/>
    </location>
</feature>
<organism evidence="9 10">
    <name type="scientific">Teratosphaeria destructans</name>
    <dbReference type="NCBI Taxonomy" id="418781"/>
    <lineage>
        <taxon>Eukaryota</taxon>
        <taxon>Fungi</taxon>
        <taxon>Dikarya</taxon>
        <taxon>Ascomycota</taxon>
        <taxon>Pezizomycotina</taxon>
        <taxon>Dothideomycetes</taxon>
        <taxon>Dothideomycetidae</taxon>
        <taxon>Mycosphaerellales</taxon>
        <taxon>Teratosphaeriaceae</taxon>
        <taxon>Teratosphaeria</taxon>
    </lineage>
</organism>
<feature type="region of interest" description="Disordered" evidence="6">
    <location>
        <begin position="1332"/>
        <end position="1352"/>
    </location>
</feature>
<dbReference type="PANTHER" id="PTHR12792">
    <property type="entry name" value="EXTRA SPINDLE POLES 1-RELATED"/>
    <property type="match status" value="1"/>
</dbReference>
<evidence type="ECO:0000259" key="7">
    <source>
        <dbReference type="PROSITE" id="PS50102"/>
    </source>
</evidence>
<feature type="compositionally biased region" description="Low complexity" evidence="6">
    <location>
        <begin position="1335"/>
        <end position="1351"/>
    </location>
</feature>
<dbReference type="EC" id="3.4.22.49" evidence="2"/>
<feature type="region of interest" description="Disordered" evidence="6">
    <location>
        <begin position="1206"/>
        <end position="1245"/>
    </location>
</feature>
<feature type="domain" description="Peptidase C50" evidence="8">
    <location>
        <begin position="1779"/>
        <end position="1879"/>
    </location>
</feature>
<feature type="compositionally biased region" description="Basic and acidic residues" evidence="6">
    <location>
        <begin position="1995"/>
        <end position="2004"/>
    </location>
</feature>
<dbReference type="PROSITE" id="PS51700">
    <property type="entry name" value="SEPARIN"/>
    <property type="match status" value="1"/>
</dbReference>
<feature type="compositionally biased region" description="Low complexity" evidence="6">
    <location>
        <begin position="1967"/>
        <end position="1994"/>
    </location>
</feature>
<evidence type="ECO:0000256" key="4">
    <source>
        <dbReference type="ARBA" id="ARBA00022829"/>
    </source>
</evidence>
<dbReference type="Gene3D" id="1.25.40.10">
    <property type="entry name" value="Tetratricopeptide repeat domain"/>
    <property type="match status" value="1"/>
</dbReference>